<dbReference type="InterPro" id="IPR050190">
    <property type="entry name" value="UPF0213_domain"/>
</dbReference>
<name>A0A1C7AFR4_9GAMM</name>
<dbReference type="AlphaFoldDB" id="A0A1C7AFR4"/>
<dbReference type="PROSITE" id="PS50164">
    <property type="entry name" value="GIY_YIG"/>
    <property type="match status" value="1"/>
</dbReference>
<dbReference type="Gene3D" id="3.40.1440.10">
    <property type="entry name" value="GIY-YIG endonuclease"/>
    <property type="match status" value="1"/>
</dbReference>
<comment type="similarity">
    <text evidence="1">Belongs to the UPF0213 family.</text>
</comment>
<dbReference type="Proteomes" id="UP000218899">
    <property type="component" value="Chromosome"/>
</dbReference>
<dbReference type="InterPro" id="IPR035901">
    <property type="entry name" value="GIY-YIG_endonuc_sf"/>
</dbReference>
<dbReference type="EMBL" id="AP014936">
    <property type="protein sequence ID" value="BAU50225.1"/>
    <property type="molecule type" value="Genomic_DNA"/>
</dbReference>
<evidence type="ECO:0000313" key="4">
    <source>
        <dbReference type="Proteomes" id="UP000218899"/>
    </source>
</evidence>
<feature type="domain" description="GIY-YIG" evidence="2">
    <location>
        <begin position="14"/>
        <end position="89"/>
    </location>
</feature>
<organism evidence="3 4">
    <name type="scientific">Sulfurifustis variabilis</name>
    <dbReference type="NCBI Taxonomy" id="1675686"/>
    <lineage>
        <taxon>Bacteria</taxon>
        <taxon>Pseudomonadati</taxon>
        <taxon>Pseudomonadota</taxon>
        <taxon>Gammaproteobacteria</taxon>
        <taxon>Acidiferrobacterales</taxon>
        <taxon>Acidiferrobacteraceae</taxon>
        <taxon>Sulfurifustis</taxon>
    </lineage>
</organism>
<dbReference type="PANTHER" id="PTHR34477:SF1">
    <property type="entry name" value="UPF0213 PROTEIN YHBQ"/>
    <property type="match status" value="1"/>
</dbReference>
<reference evidence="3 4" key="1">
    <citation type="submission" date="2015-08" db="EMBL/GenBank/DDBJ databases">
        <title>Complete genome sequence of Sulfurifustis variabilis.</title>
        <authorList>
            <person name="Miura A."/>
            <person name="Kojima H."/>
            <person name="Fukui M."/>
        </authorList>
    </citation>
    <scope>NUCLEOTIDE SEQUENCE [LARGE SCALE GENOMIC DNA]</scope>
    <source>
        <strain evidence="4">skN76</strain>
    </source>
</reference>
<dbReference type="RefSeq" id="WP_096462545.1">
    <property type="nucleotide sequence ID" value="NZ_AP014936.1"/>
</dbReference>
<evidence type="ECO:0000256" key="1">
    <source>
        <dbReference type="ARBA" id="ARBA00007435"/>
    </source>
</evidence>
<proteinExistence type="inferred from homology"/>
<keyword evidence="4" id="KW-1185">Reference proteome</keyword>
<dbReference type="KEGG" id="sva:SVA_3689"/>
<evidence type="ECO:0000313" key="3">
    <source>
        <dbReference type="EMBL" id="BAU50225.1"/>
    </source>
</evidence>
<dbReference type="OrthoDB" id="9797095at2"/>
<dbReference type="PANTHER" id="PTHR34477">
    <property type="entry name" value="UPF0213 PROTEIN YHBQ"/>
    <property type="match status" value="1"/>
</dbReference>
<accession>A0A1C7AFR4</accession>
<evidence type="ECO:0000259" key="2">
    <source>
        <dbReference type="PROSITE" id="PS50164"/>
    </source>
</evidence>
<sequence length="102" mass="11945">MSAKPESVSAAHDEPWTVYILECRDGSLYTGITNDIERRVHQHNEGTGARYTRSRRPVRLRYQELCEDRSAALIRECSLRLLSRKEKEELIRKYEAAAHRDE</sequence>
<dbReference type="Pfam" id="PF01541">
    <property type="entry name" value="GIY-YIG"/>
    <property type="match status" value="1"/>
</dbReference>
<dbReference type="CDD" id="cd10456">
    <property type="entry name" value="GIY-YIG_UPF0213"/>
    <property type="match status" value="1"/>
</dbReference>
<dbReference type="SUPFAM" id="SSF82771">
    <property type="entry name" value="GIY-YIG endonuclease"/>
    <property type="match status" value="1"/>
</dbReference>
<dbReference type="InterPro" id="IPR000305">
    <property type="entry name" value="GIY-YIG_endonuc"/>
</dbReference>
<gene>
    <name evidence="3" type="ORF">SVA_3689</name>
</gene>
<protein>
    <submittedName>
        <fullName evidence="3">Excinuclease ABC subunit C</fullName>
    </submittedName>
</protein>